<keyword evidence="4" id="KW-0804">Transcription</keyword>
<evidence type="ECO:0000256" key="3">
    <source>
        <dbReference type="ARBA" id="ARBA00023125"/>
    </source>
</evidence>
<reference evidence="8 9" key="2">
    <citation type="journal article" date="2017" name="Front. Plant Sci.">
        <title>Gene Classification and Mining of Molecular Markers Useful in Red Clover (Trifolium pratense) Breeding.</title>
        <authorList>
            <person name="Istvanek J."/>
            <person name="Dluhosova J."/>
            <person name="Dluhos P."/>
            <person name="Patkova L."/>
            <person name="Nedelnik J."/>
            <person name="Repkova J."/>
        </authorList>
    </citation>
    <scope>NUCLEOTIDE SEQUENCE [LARGE SCALE GENOMIC DNA]</scope>
    <source>
        <strain evidence="9">cv. Tatra</strain>
        <tissue evidence="8">Young leaves</tissue>
    </source>
</reference>
<dbReference type="AlphaFoldDB" id="A0A2K3K6L4"/>
<sequence>MAFDGNNNATKLNTRKRKFGEIKKAEKSNKSQMMFSNCILGLFNKATELSVLCKAKTALIITSPNNELYTCGYPNCDAIIQQFLTGKDTIEDSEIKKQEEIVETLRHEYEAIGDKLKKLLEEEKNWQAINDEAEKSGSISSCWWNDPIDDMDLQSLEEFKTSLEKLRLNLGSANDEKKLMSTLRS</sequence>
<evidence type="ECO:0000313" key="9">
    <source>
        <dbReference type="Proteomes" id="UP000236291"/>
    </source>
</evidence>
<keyword evidence="5" id="KW-0539">Nucleus</keyword>
<dbReference type="SMART" id="SM00432">
    <property type="entry name" value="MADS"/>
    <property type="match status" value="1"/>
</dbReference>
<dbReference type="InterPro" id="IPR036879">
    <property type="entry name" value="TF_MADSbox_sf"/>
</dbReference>
<organism evidence="8 9">
    <name type="scientific">Trifolium pratense</name>
    <name type="common">Red clover</name>
    <dbReference type="NCBI Taxonomy" id="57577"/>
    <lineage>
        <taxon>Eukaryota</taxon>
        <taxon>Viridiplantae</taxon>
        <taxon>Streptophyta</taxon>
        <taxon>Embryophyta</taxon>
        <taxon>Tracheophyta</taxon>
        <taxon>Spermatophyta</taxon>
        <taxon>Magnoliopsida</taxon>
        <taxon>eudicotyledons</taxon>
        <taxon>Gunneridae</taxon>
        <taxon>Pentapetalae</taxon>
        <taxon>rosids</taxon>
        <taxon>fabids</taxon>
        <taxon>Fabales</taxon>
        <taxon>Fabaceae</taxon>
        <taxon>Papilionoideae</taxon>
        <taxon>50 kb inversion clade</taxon>
        <taxon>NPAAA clade</taxon>
        <taxon>Hologalegina</taxon>
        <taxon>IRL clade</taxon>
        <taxon>Trifolieae</taxon>
        <taxon>Trifolium</taxon>
    </lineage>
</organism>
<keyword evidence="3" id="KW-0238">DNA-binding</keyword>
<dbReference type="GO" id="GO:0005634">
    <property type="term" value="C:nucleus"/>
    <property type="evidence" value="ECO:0007669"/>
    <property type="project" value="UniProtKB-SubCell"/>
</dbReference>
<evidence type="ECO:0000256" key="2">
    <source>
        <dbReference type="ARBA" id="ARBA00023015"/>
    </source>
</evidence>
<dbReference type="PANTHER" id="PTHR11945">
    <property type="entry name" value="MADS BOX PROTEIN"/>
    <property type="match status" value="1"/>
</dbReference>
<keyword evidence="6" id="KW-0175">Coiled coil</keyword>
<comment type="subcellular location">
    <subcellularLocation>
        <location evidence="1">Nucleus</location>
    </subcellularLocation>
</comment>
<dbReference type="SUPFAM" id="SSF55455">
    <property type="entry name" value="SRF-like"/>
    <property type="match status" value="1"/>
</dbReference>
<dbReference type="STRING" id="57577.A0A2K3K6L4"/>
<accession>A0A2K3K6L4</accession>
<dbReference type="GO" id="GO:0000978">
    <property type="term" value="F:RNA polymerase II cis-regulatory region sequence-specific DNA binding"/>
    <property type="evidence" value="ECO:0007669"/>
    <property type="project" value="TreeGrafter"/>
</dbReference>
<protein>
    <submittedName>
        <fullName evidence="8">Agamous-like mads-box protein agl62-like</fullName>
    </submittedName>
</protein>
<dbReference type="PROSITE" id="PS50066">
    <property type="entry name" value="MADS_BOX_2"/>
    <property type="match status" value="1"/>
</dbReference>
<proteinExistence type="predicted"/>
<dbReference type="GO" id="GO:0000981">
    <property type="term" value="F:DNA-binding transcription factor activity, RNA polymerase II-specific"/>
    <property type="evidence" value="ECO:0007669"/>
    <property type="project" value="TreeGrafter"/>
</dbReference>
<feature type="coiled-coil region" evidence="6">
    <location>
        <begin position="95"/>
        <end position="176"/>
    </location>
</feature>
<evidence type="ECO:0000256" key="1">
    <source>
        <dbReference type="ARBA" id="ARBA00004123"/>
    </source>
</evidence>
<reference evidence="8 9" key="1">
    <citation type="journal article" date="2014" name="Am. J. Bot.">
        <title>Genome assembly and annotation for red clover (Trifolium pratense; Fabaceae).</title>
        <authorList>
            <person name="Istvanek J."/>
            <person name="Jaros M."/>
            <person name="Krenek A."/>
            <person name="Repkova J."/>
        </authorList>
    </citation>
    <scope>NUCLEOTIDE SEQUENCE [LARGE SCALE GENOMIC DNA]</scope>
    <source>
        <strain evidence="9">cv. Tatra</strain>
        <tissue evidence="8">Young leaves</tissue>
    </source>
</reference>
<comment type="caution">
    <text evidence="8">The sequence shown here is derived from an EMBL/GenBank/DDBJ whole genome shotgun (WGS) entry which is preliminary data.</text>
</comment>
<dbReference type="InterPro" id="IPR002100">
    <property type="entry name" value="TF_MADSbox"/>
</dbReference>
<evidence type="ECO:0000256" key="4">
    <source>
        <dbReference type="ARBA" id="ARBA00023163"/>
    </source>
</evidence>
<dbReference type="Gene3D" id="3.40.1810.10">
    <property type="entry name" value="Transcription factor, MADS-box"/>
    <property type="match status" value="1"/>
</dbReference>
<evidence type="ECO:0000313" key="8">
    <source>
        <dbReference type="EMBL" id="PNX61925.1"/>
    </source>
</evidence>
<dbReference type="Pfam" id="PF00319">
    <property type="entry name" value="SRF-TF"/>
    <property type="match status" value="1"/>
</dbReference>
<name>A0A2K3K6L4_TRIPR</name>
<dbReference type="GO" id="GO:0046983">
    <property type="term" value="F:protein dimerization activity"/>
    <property type="evidence" value="ECO:0007669"/>
    <property type="project" value="InterPro"/>
</dbReference>
<gene>
    <name evidence="8" type="ORF">L195_g052707</name>
</gene>
<keyword evidence="2" id="KW-0805">Transcription regulation</keyword>
<feature type="domain" description="MADS-box" evidence="7">
    <location>
        <begin position="15"/>
        <end position="75"/>
    </location>
</feature>
<dbReference type="Proteomes" id="UP000236291">
    <property type="component" value="Unassembled WGS sequence"/>
</dbReference>
<dbReference type="PRINTS" id="PR00404">
    <property type="entry name" value="MADSDOMAIN"/>
</dbReference>
<dbReference type="PANTHER" id="PTHR11945:SF448">
    <property type="entry name" value="MADS-BOX TRANSCRIPTION FACTOR FAMILY PROTEIN"/>
    <property type="match status" value="1"/>
</dbReference>
<evidence type="ECO:0000256" key="5">
    <source>
        <dbReference type="ARBA" id="ARBA00023242"/>
    </source>
</evidence>
<dbReference type="EMBL" id="ASHM01086416">
    <property type="protein sequence ID" value="PNX61925.1"/>
    <property type="molecule type" value="Genomic_DNA"/>
</dbReference>
<evidence type="ECO:0000259" key="7">
    <source>
        <dbReference type="PROSITE" id="PS50066"/>
    </source>
</evidence>
<evidence type="ECO:0000256" key="6">
    <source>
        <dbReference type="SAM" id="Coils"/>
    </source>
</evidence>